<evidence type="ECO:0000259" key="2">
    <source>
        <dbReference type="Pfam" id="PF13193"/>
    </source>
</evidence>
<dbReference type="GO" id="GO:0044550">
    <property type="term" value="P:secondary metabolite biosynthetic process"/>
    <property type="evidence" value="ECO:0007669"/>
    <property type="project" value="TreeGrafter"/>
</dbReference>
<dbReference type="InterPro" id="IPR042099">
    <property type="entry name" value="ANL_N_sf"/>
</dbReference>
<dbReference type="Pfam" id="PF00501">
    <property type="entry name" value="AMP-binding"/>
    <property type="match status" value="1"/>
</dbReference>
<reference evidence="3 4" key="1">
    <citation type="submission" date="2019-06" db="EMBL/GenBank/DDBJ databases">
        <title>Sequencing the genomes of 1000 actinobacteria strains.</title>
        <authorList>
            <person name="Klenk H.-P."/>
        </authorList>
    </citation>
    <scope>NUCLEOTIDE SEQUENCE [LARGE SCALE GENOMIC DNA]</scope>
    <source>
        <strain evidence="3 4">DSM 45456</strain>
    </source>
</reference>
<dbReference type="Gene3D" id="3.30.300.30">
    <property type="match status" value="1"/>
</dbReference>
<evidence type="ECO:0000259" key="1">
    <source>
        <dbReference type="Pfam" id="PF00501"/>
    </source>
</evidence>
<dbReference type="OrthoDB" id="3243414at2"/>
<dbReference type="RefSeq" id="WP_141983471.1">
    <property type="nucleotide sequence ID" value="NZ_VFPP01000001.1"/>
</dbReference>
<name>A0A543JRG5_9PSEU</name>
<dbReference type="AlphaFoldDB" id="A0A543JRG5"/>
<comment type="caution">
    <text evidence="3">The sequence shown here is derived from an EMBL/GenBank/DDBJ whole genome shotgun (WGS) entry which is preliminary data.</text>
</comment>
<feature type="domain" description="AMP-binding enzyme C-terminal" evidence="2">
    <location>
        <begin position="423"/>
        <end position="498"/>
    </location>
</feature>
<dbReference type="EMBL" id="VFPP01000001">
    <property type="protein sequence ID" value="TQM85430.1"/>
    <property type="molecule type" value="Genomic_DNA"/>
</dbReference>
<dbReference type="GO" id="GO:0005737">
    <property type="term" value="C:cytoplasm"/>
    <property type="evidence" value="ECO:0007669"/>
    <property type="project" value="TreeGrafter"/>
</dbReference>
<dbReference type="Pfam" id="PF13193">
    <property type="entry name" value="AMP-binding_C"/>
    <property type="match status" value="1"/>
</dbReference>
<dbReference type="Gene3D" id="3.40.50.12780">
    <property type="entry name" value="N-terminal domain of ligase-like"/>
    <property type="match status" value="1"/>
</dbReference>
<organism evidence="3 4">
    <name type="scientific">Saccharothrix saharensis</name>
    <dbReference type="NCBI Taxonomy" id="571190"/>
    <lineage>
        <taxon>Bacteria</taxon>
        <taxon>Bacillati</taxon>
        <taxon>Actinomycetota</taxon>
        <taxon>Actinomycetes</taxon>
        <taxon>Pseudonocardiales</taxon>
        <taxon>Pseudonocardiaceae</taxon>
        <taxon>Saccharothrix</taxon>
    </lineage>
</organism>
<dbReference type="InterPro" id="IPR045851">
    <property type="entry name" value="AMP-bd_C_sf"/>
</dbReference>
<evidence type="ECO:0000313" key="3">
    <source>
        <dbReference type="EMBL" id="TQM85430.1"/>
    </source>
</evidence>
<dbReference type="PROSITE" id="PS00455">
    <property type="entry name" value="AMP_BINDING"/>
    <property type="match status" value="1"/>
</dbReference>
<dbReference type="PANTHER" id="PTHR45527">
    <property type="entry name" value="NONRIBOSOMAL PEPTIDE SYNTHETASE"/>
    <property type="match status" value="1"/>
</dbReference>
<keyword evidence="4" id="KW-1185">Reference proteome</keyword>
<sequence>MTAATTTLWGGPARPPCLLDSLVRAAREHPERVAVVDGDRSFTYARLHGWVGEVVALLHERGARPGDRVAVAGARSAEVVTAFLAVAAIGATYVPLDAEYPERRLTHMLADSGASLLLHAGARPAFDSPAVPVAVPPPGPGASYDVVACSPDLPVYVIYTSGSTGWPKGVAIPHSCLDGMAEWQRTHSPRPDLRTAQFAPLNFDVSFQEVLGTLCGGGTLVIVPEELRQDPFELLDWLVEHRVERLFLPNVALTMLAVAASAEDSLDHLSLVEVNTAGEQLVCTPPIRELFERLPGCRLTNHYGQSESAMVSSHVLTGPPSSWPALPPIGVPLPGCELLLDPTDPDVPDVGELLVAGLPVSSGYLNQPELNARRYVEVPRTPHGHTRAFRTGDLVRFADGVAWFLSRIDHDVKIRGYRVNPLEVDAWLLEQPGVAAAVCVVVEAGEGARSLRAAVTAKAGAELDVPGLLKTLEGVLPEHAVPQSIAVLPALPRTPSGKVDREAVSAALAAML</sequence>
<dbReference type="GO" id="GO:0031177">
    <property type="term" value="F:phosphopantetheine binding"/>
    <property type="evidence" value="ECO:0007669"/>
    <property type="project" value="TreeGrafter"/>
</dbReference>
<feature type="domain" description="AMP-dependent synthetase/ligase" evidence="1">
    <location>
        <begin position="24"/>
        <end position="365"/>
    </location>
</feature>
<accession>A0A543JRG5</accession>
<dbReference type="PANTHER" id="PTHR45527:SF1">
    <property type="entry name" value="FATTY ACID SYNTHASE"/>
    <property type="match status" value="1"/>
</dbReference>
<dbReference type="Proteomes" id="UP000316628">
    <property type="component" value="Unassembled WGS sequence"/>
</dbReference>
<protein>
    <submittedName>
        <fullName evidence="3">Amino acid adenylation domain-containing protein</fullName>
    </submittedName>
</protein>
<dbReference type="InterPro" id="IPR020845">
    <property type="entry name" value="AMP-binding_CS"/>
</dbReference>
<dbReference type="InterPro" id="IPR000873">
    <property type="entry name" value="AMP-dep_synth/lig_dom"/>
</dbReference>
<dbReference type="InterPro" id="IPR025110">
    <property type="entry name" value="AMP-bd_C"/>
</dbReference>
<evidence type="ECO:0000313" key="4">
    <source>
        <dbReference type="Proteomes" id="UP000316628"/>
    </source>
</evidence>
<dbReference type="SUPFAM" id="SSF56801">
    <property type="entry name" value="Acetyl-CoA synthetase-like"/>
    <property type="match status" value="1"/>
</dbReference>
<dbReference type="GO" id="GO:0043041">
    <property type="term" value="P:amino acid activation for nonribosomal peptide biosynthetic process"/>
    <property type="evidence" value="ECO:0007669"/>
    <property type="project" value="TreeGrafter"/>
</dbReference>
<proteinExistence type="predicted"/>
<gene>
    <name evidence="3" type="ORF">FHX81_7911</name>
</gene>